<evidence type="ECO:0000259" key="7">
    <source>
        <dbReference type="Pfam" id="PF04643"/>
    </source>
</evidence>
<feature type="region of interest" description="Disordered" evidence="5">
    <location>
        <begin position="68"/>
        <end position="93"/>
    </location>
</feature>
<dbReference type="EMBL" id="OX395131">
    <property type="protein sequence ID" value="CAI5777554.1"/>
    <property type="molecule type" value="Genomic_DNA"/>
</dbReference>
<dbReference type="InterPro" id="IPR006737">
    <property type="entry name" value="Motilin_assoc"/>
</dbReference>
<dbReference type="PANTHER" id="PTHR14156">
    <property type="entry name" value="MOTILIN"/>
    <property type="match status" value="1"/>
</dbReference>
<dbReference type="GO" id="GO:0005179">
    <property type="term" value="F:hormone activity"/>
    <property type="evidence" value="ECO:0007669"/>
    <property type="project" value="UniProtKB-KW"/>
</dbReference>
<organism evidence="8 9">
    <name type="scientific">Podarcis lilfordi</name>
    <name type="common">Lilford's wall lizard</name>
    <dbReference type="NCBI Taxonomy" id="74358"/>
    <lineage>
        <taxon>Eukaryota</taxon>
        <taxon>Metazoa</taxon>
        <taxon>Chordata</taxon>
        <taxon>Craniata</taxon>
        <taxon>Vertebrata</taxon>
        <taxon>Euteleostomi</taxon>
        <taxon>Lepidosauria</taxon>
        <taxon>Squamata</taxon>
        <taxon>Bifurcata</taxon>
        <taxon>Unidentata</taxon>
        <taxon>Episquamata</taxon>
        <taxon>Laterata</taxon>
        <taxon>Lacertibaenia</taxon>
        <taxon>Lacertidae</taxon>
        <taxon>Podarcis</taxon>
    </lineage>
</organism>
<keyword evidence="6" id="KW-1133">Transmembrane helix</keyword>
<feature type="compositionally biased region" description="Polar residues" evidence="5">
    <location>
        <begin position="77"/>
        <end position="87"/>
    </location>
</feature>
<comment type="subcellular location">
    <subcellularLocation>
        <location evidence="1">Secreted</location>
    </subcellularLocation>
</comment>
<evidence type="ECO:0000256" key="3">
    <source>
        <dbReference type="ARBA" id="ARBA00022525"/>
    </source>
</evidence>
<dbReference type="PANTHER" id="PTHR14156:SF0">
    <property type="entry name" value="PROMOTILIN"/>
    <property type="match status" value="1"/>
</dbReference>
<sequence length="139" mass="16154">MRSDQREEQTRGICRALFHRQGGSTFTRMVPRKVVVTLLFLYMVAMLAKQSEGYLAFYTPDDFRKMQEKERNRAQKKSLTLQQQSDTGDFPELSEDEGQIIKLIAPVEIGIHLSKQLEKYQDVLKELLTEMLPDTQNVN</sequence>
<evidence type="ECO:0000256" key="6">
    <source>
        <dbReference type="SAM" id="Phobius"/>
    </source>
</evidence>
<dbReference type="AlphaFoldDB" id="A0AA35KHV1"/>
<dbReference type="GO" id="GO:0005576">
    <property type="term" value="C:extracellular region"/>
    <property type="evidence" value="ECO:0007669"/>
    <property type="project" value="UniProtKB-SubCell"/>
</dbReference>
<evidence type="ECO:0000313" key="9">
    <source>
        <dbReference type="Proteomes" id="UP001178461"/>
    </source>
</evidence>
<dbReference type="Proteomes" id="UP001178461">
    <property type="component" value="Chromosome 6"/>
</dbReference>
<evidence type="ECO:0000256" key="4">
    <source>
        <dbReference type="ARBA" id="ARBA00022702"/>
    </source>
</evidence>
<gene>
    <name evidence="8" type="ORF">PODLI_1B008310</name>
</gene>
<name>A0AA35KHV1_9SAUR</name>
<proteinExistence type="inferred from homology"/>
<accession>A0AA35KHV1</accession>
<evidence type="ECO:0000256" key="2">
    <source>
        <dbReference type="ARBA" id="ARBA00006473"/>
    </source>
</evidence>
<keyword evidence="9" id="KW-1185">Reference proteome</keyword>
<dbReference type="InterPro" id="IPR015662">
    <property type="entry name" value="Promotilin"/>
</dbReference>
<reference evidence="8" key="1">
    <citation type="submission" date="2022-12" db="EMBL/GenBank/DDBJ databases">
        <authorList>
            <person name="Alioto T."/>
            <person name="Alioto T."/>
            <person name="Gomez Garrido J."/>
        </authorList>
    </citation>
    <scope>NUCLEOTIDE SEQUENCE</scope>
</reference>
<feature type="domain" description="Motilin/ghrelin-associated peptide" evidence="7">
    <location>
        <begin position="100"/>
        <end position="137"/>
    </location>
</feature>
<keyword evidence="6" id="KW-0472">Membrane</keyword>
<dbReference type="Pfam" id="PF04643">
    <property type="entry name" value="Motilin_assoc"/>
    <property type="match status" value="1"/>
</dbReference>
<keyword evidence="3" id="KW-0964">Secreted</keyword>
<keyword evidence="4" id="KW-0372">Hormone</keyword>
<comment type="similarity">
    <text evidence="2">Belongs to the motilin family.</text>
</comment>
<evidence type="ECO:0000313" key="8">
    <source>
        <dbReference type="EMBL" id="CAI5777554.1"/>
    </source>
</evidence>
<evidence type="ECO:0000256" key="1">
    <source>
        <dbReference type="ARBA" id="ARBA00004613"/>
    </source>
</evidence>
<protein>
    <submittedName>
        <fullName evidence="8">Promotilin isoform X2</fullName>
    </submittedName>
</protein>
<evidence type="ECO:0000256" key="5">
    <source>
        <dbReference type="SAM" id="MobiDB-lite"/>
    </source>
</evidence>
<feature type="transmembrane region" description="Helical" evidence="6">
    <location>
        <begin position="30"/>
        <end position="48"/>
    </location>
</feature>
<keyword evidence="6" id="KW-0812">Transmembrane</keyword>